<comment type="caution">
    <text evidence="16">The sequence shown here is derived from an EMBL/GenBank/DDBJ whole genome shotgun (WGS) entry which is preliminary data.</text>
</comment>
<dbReference type="EC" id="2.3.1.193" evidence="12"/>
<feature type="binding site" evidence="12">
    <location>
        <begin position="518"/>
        <end position="520"/>
    </location>
    <ligand>
        <name>acetyl-CoA</name>
        <dbReference type="ChEBI" id="CHEBI:57288"/>
    </ligand>
</feature>
<evidence type="ECO:0000256" key="9">
    <source>
        <dbReference type="ARBA" id="ARBA00049883"/>
    </source>
</evidence>
<evidence type="ECO:0000259" key="15">
    <source>
        <dbReference type="Pfam" id="PF13718"/>
    </source>
</evidence>
<keyword evidence="2 12" id="KW-0820">tRNA-binding</keyword>
<evidence type="ECO:0000313" key="17">
    <source>
        <dbReference type="Proteomes" id="UP001596414"/>
    </source>
</evidence>
<feature type="domain" description="N-acetyltransferase" evidence="15">
    <location>
        <begin position="427"/>
        <end position="539"/>
    </location>
</feature>
<keyword evidence="1 12" id="KW-0963">Cytoplasm</keyword>
<reference evidence="16 17" key="1">
    <citation type="journal article" date="2014" name="Int. J. Syst. Evol. Microbiol.">
        <title>Complete genome sequence of Corynebacterium casei LMG S-19264T (=DSM 44701T), isolated from a smear-ripened cheese.</title>
        <authorList>
            <consortium name="US DOE Joint Genome Institute (JGI-PGF)"/>
            <person name="Walter F."/>
            <person name="Albersmeier A."/>
            <person name="Kalinowski J."/>
            <person name="Ruckert C."/>
        </authorList>
    </citation>
    <scope>NUCLEOTIDE SEQUENCE [LARGE SCALE GENOMIC DNA]</scope>
    <source>
        <strain evidence="16 17">CGMCC 4.7215</strain>
    </source>
</reference>
<dbReference type="Gene3D" id="1.20.120.890">
    <property type="entry name" value="tRNA(Met) cytidine acetyltransferase, tail domain"/>
    <property type="match status" value="1"/>
</dbReference>
<keyword evidence="8 12" id="KW-0012">Acyltransferase</keyword>
<dbReference type="InterPro" id="IPR013562">
    <property type="entry name" value="TmcA/NAT10_N"/>
</dbReference>
<comment type="catalytic activity">
    <reaction evidence="12">
        <text>cytidine(34) in elongator tRNA(Met) + acetyl-CoA + ATP + H2O = N(4)-acetylcytidine(34) in elongator tRNA(Met) + ADP + phosphate + CoA + H(+)</text>
        <dbReference type="Rhea" id="RHEA:43788"/>
        <dbReference type="Rhea" id="RHEA-COMP:10693"/>
        <dbReference type="Rhea" id="RHEA-COMP:10694"/>
        <dbReference type="ChEBI" id="CHEBI:15377"/>
        <dbReference type="ChEBI" id="CHEBI:15378"/>
        <dbReference type="ChEBI" id="CHEBI:30616"/>
        <dbReference type="ChEBI" id="CHEBI:43474"/>
        <dbReference type="ChEBI" id="CHEBI:57287"/>
        <dbReference type="ChEBI" id="CHEBI:57288"/>
        <dbReference type="ChEBI" id="CHEBI:74900"/>
        <dbReference type="ChEBI" id="CHEBI:82748"/>
        <dbReference type="ChEBI" id="CHEBI:456216"/>
        <dbReference type="EC" id="2.3.1.193"/>
    </reaction>
</comment>
<evidence type="ECO:0000256" key="2">
    <source>
        <dbReference type="ARBA" id="ARBA00022555"/>
    </source>
</evidence>
<name>A0ABD5X2L2_9EURY</name>
<feature type="domain" description="TmcA/NAT10 N-terminal" evidence="14">
    <location>
        <begin position="3"/>
        <end position="156"/>
    </location>
</feature>
<keyword evidence="6 12" id="KW-0067">ATP-binding</keyword>
<dbReference type="SUPFAM" id="SSF55729">
    <property type="entry name" value="Acyl-CoA N-acyltransferases (Nat)"/>
    <property type="match status" value="1"/>
</dbReference>
<dbReference type="Gene3D" id="3.40.50.300">
    <property type="entry name" value="P-loop containing nucleotide triphosphate hydrolases"/>
    <property type="match status" value="1"/>
</dbReference>
<dbReference type="HAMAP" id="MF_01886">
    <property type="entry name" value="tRNA_acetyltr_TmcA"/>
    <property type="match status" value="1"/>
</dbReference>
<dbReference type="Proteomes" id="UP001596414">
    <property type="component" value="Unassembled WGS sequence"/>
</dbReference>
<dbReference type="InterPro" id="IPR053477">
    <property type="entry name" value="tRNA_Cytidine_AcTrnsfr"/>
</dbReference>
<dbReference type="InterPro" id="IPR016181">
    <property type="entry name" value="Acyl_CoA_acyltransferase"/>
</dbReference>
<dbReference type="Pfam" id="PF08351">
    <property type="entry name" value="TmcA_N"/>
    <property type="match status" value="1"/>
</dbReference>
<keyword evidence="7 12" id="KW-0694">RNA-binding</keyword>
<dbReference type="RefSeq" id="WP_267636499.1">
    <property type="nucleotide sequence ID" value="NZ_JAODIY010000004.1"/>
</dbReference>
<comment type="similarity">
    <text evidence="12">Belongs to the TmcA family.</text>
</comment>
<evidence type="ECO:0000256" key="1">
    <source>
        <dbReference type="ARBA" id="ARBA00022490"/>
    </source>
</evidence>
<dbReference type="InterPro" id="IPR024914">
    <property type="entry name" value="tRNA_acetyltr_TmcA"/>
</dbReference>
<dbReference type="InterPro" id="IPR032672">
    <property type="entry name" value="TmcA/NAT10/Kre33"/>
</dbReference>
<protein>
    <recommendedName>
        <fullName evidence="12">tRNA(Met) cytidine acetyltransferase TmcA</fullName>
        <ecNumber evidence="12">2.3.1.193</ecNumber>
    </recommendedName>
</protein>
<comment type="catalytic activity">
    <reaction evidence="10">
        <text>a cytidine in RNA + acetyl-CoA + ATP + H2O = an N(4)-acetylcytidine in RNA + ADP + phosphate + CoA + H(+)</text>
        <dbReference type="Rhea" id="RHEA:82211"/>
        <dbReference type="Rhea" id="RHEA-COMP:15704"/>
        <dbReference type="Rhea" id="RHEA-COMP:19834"/>
        <dbReference type="ChEBI" id="CHEBI:15377"/>
        <dbReference type="ChEBI" id="CHEBI:15378"/>
        <dbReference type="ChEBI" id="CHEBI:30616"/>
        <dbReference type="ChEBI" id="CHEBI:43474"/>
        <dbReference type="ChEBI" id="CHEBI:57287"/>
        <dbReference type="ChEBI" id="CHEBI:57288"/>
        <dbReference type="ChEBI" id="CHEBI:74900"/>
        <dbReference type="ChEBI" id="CHEBI:82748"/>
        <dbReference type="ChEBI" id="CHEBI:456216"/>
    </reaction>
</comment>
<organism evidence="16 17">
    <name type="scientific">Halovenus rubra</name>
    <dbReference type="NCBI Taxonomy" id="869890"/>
    <lineage>
        <taxon>Archaea</taxon>
        <taxon>Methanobacteriati</taxon>
        <taxon>Methanobacteriota</taxon>
        <taxon>Stenosarchaea group</taxon>
        <taxon>Halobacteria</taxon>
        <taxon>Halobacteriales</taxon>
        <taxon>Haloarculaceae</taxon>
        <taxon>Halovenus</taxon>
    </lineage>
</organism>
<feature type="binding site" evidence="12">
    <location>
        <position position="372"/>
    </location>
    <ligand>
        <name>ATP</name>
        <dbReference type="ChEBI" id="CHEBI:30616"/>
    </ligand>
</feature>
<keyword evidence="5 12" id="KW-0547">Nucleotide-binding</keyword>
<evidence type="ECO:0000256" key="10">
    <source>
        <dbReference type="ARBA" id="ARBA00049889"/>
    </source>
</evidence>
<evidence type="ECO:0000256" key="11">
    <source>
        <dbReference type="ARBA" id="ARBA00049914"/>
    </source>
</evidence>
<dbReference type="PANTHER" id="PTHR10925:SF5">
    <property type="entry name" value="RNA CYTIDINE ACETYLTRANSFERASE"/>
    <property type="match status" value="1"/>
</dbReference>
<dbReference type="Pfam" id="PF05127">
    <property type="entry name" value="NAT10_TcmA_helicase"/>
    <property type="match status" value="1"/>
</dbReference>
<sequence>MDLAETLLNEARMDNQRRLIAFSGSPKNTRDRAKNFLDAVDIPLHKTSYVGPAGDFQCETFDYANASTLLGTTRSLVVLDCHGRCEPNHIGQLVGTVDGGGLFVLLTPPLETWSERRDAVDETLAVPPFDLSEVTGQFRSHLVKTLREHSGIAVVDADTGTVERDGHIEYGPTDTAYSGTIPEDHAFPRFAYEHCLTADQSDVLQAFESLETPGTAVVVEANRGRGKSTAAGIAAGCLALDGQRVVVTGPQYRNVKTLMQHAREIIDSGEGPASSDSQGAIHTLEAKDGHIEYVPATEIASLDDQPDCVFVDEAAALPVRVLSETMATPSVAYLTTTHGYEGTGRGFAVRFRDRLLDGSHEVNEKRLHTPIRYAPGDPVEVWSFRALALDARPPVAGVVADASPESVTYQQLSSEQLLADETLLREVFGLLVLAHYQTEPNDLLRLLDAPNVSVHTLSYDGHPVSVALLAREGGLSADIREKMYGGNRIRGNMIPDVLSSQLRDEHAGTPTGYRVMRIATHGDVRSRGLGAMLLDELAHRFPTADWLGVGYGATPALVDFWQQNQYQPVHLSTTRNQRSGEHSVIMLRPLSDAGETLLSRNATRFQRRLPGMLPDALSDVDPDVIRAVCRTIETTPTLTLTDWEWRHVASVPAGPGLFEMVPTPIRRLAFLALTDSNGPHLSAREERLLVRRVLQLQPRQEVASELAFTAESTCMRTLGDVVGRLLDAYGPDFACKERDRFS</sequence>
<comment type="caution">
    <text evidence="12">Lacks conserved residue(s) required for the propagation of feature annotation.</text>
</comment>
<evidence type="ECO:0000256" key="3">
    <source>
        <dbReference type="ARBA" id="ARBA00022679"/>
    </source>
</evidence>
<evidence type="ECO:0000256" key="6">
    <source>
        <dbReference type="ARBA" id="ARBA00022840"/>
    </source>
</evidence>
<dbReference type="GO" id="GO:0051391">
    <property type="term" value="P:tRNA acetylation"/>
    <property type="evidence" value="ECO:0007669"/>
    <property type="project" value="UniProtKB-UniRule"/>
</dbReference>
<dbReference type="Gene3D" id="3.40.630.30">
    <property type="match status" value="1"/>
</dbReference>
<evidence type="ECO:0000256" key="7">
    <source>
        <dbReference type="ARBA" id="ARBA00022884"/>
    </source>
</evidence>
<dbReference type="InterPro" id="IPR027417">
    <property type="entry name" value="P-loop_NTPase"/>
</dbReference>
<evidence type="ECO:0000259" key="13">
    <source>
        <dbReference type="Pfam" id="PF05127"/>
    </source>
</evidence>
<evidence type="ECO:0000313" key="16">
    <source>
        <dbReference type="EMBL" id="MFC7125501.1"/>
    </source>
</evidence>
<evidence type="ECO:0000256" key="5">
    <source>
        <dbReference type="ARBA" id="ARBA00022741"/>
    </source>
</evidence>
<comment type="catalytic activity">
    <reaction evidence="11">
        <text>a cytidine in mRNA + acetyl-CoA + ATP + H2O = an N(4)-acetylcytidine in mRNA + ADP + phosphate + CoA + H(+)</text>
        <dbReference type="Rhea" id="RHEA:58480"/>
        <dbReference type="Rhea" id="RHEA-COMP:15145"/>
        <dbReference type="Rhea" id="RHEA-COMP:15146"/>
        <dbReference type="ChEBI" id="CHEBI:15377"/>
        <dbReference type="ChEBI" id="CHEBI:15378"/>
        <dbReference type="ChEBI" id="CHEBI:30616"/>
        <dbReference type="ChEBI" id="CHEBI:43474"/>
        <dbReference type="ChEBI" id="CHEBI:57287"/>
        <dbReference type="ChEBI" id="CHEBI:57288"/>
        <dbReference type="ChEBI" id="CHEBI:74900"/>
        <dbReference type="ChEBI" id="CHEBI:82748"/>
        <dbReference type="ChEBI" id="CHEBI:456216"/>
    </reaction>
</comment>
<keyword evidence="3 12" id="KW-0808">Transferase</keyword>
<dbReference type="Pfam" id="PF13718">
    <property type="entry name" value="GNAT_acetyltr_2"/>
    <property type="match status" value="1"/>
</dbReference>
<evidence type="ECO:0000259" key="14">
    <source>
        <dbReference type="Pfam" id="PF08351"/>
    </source>
</evidence>
<dbReference type="GO" id="GO:0051392">
    <property type="term" value="F:tRNA cytidine N4-acetyltransferase activity"/>
    <property type="evidence" value="ECO:0007669"/>
    <property type="project" value="UniProtKB-UniRule"/>
</dbReference>
<dbReference type="InterPro" id="IPR007807">
    <property type="entry name" value="TcmA/NAT10_helicase"/>
</dbReference>
<dbReference type="PANTHER" id="PTHR10925">
    <property type="entry name" value="N-ACETYLTRANSFERASE 10"/>
    <property type="match status" value="1"/>
</dbReference>
<dbReference type="EMBL" id="JBHSZQ010000004">
    <property type="protein sequence ID" value="MFC7125501.1"/>
    <property type="molecule type" value="Genomic_DNA"/>
</dbReference>
<dbReference type="GO" id="GO:0005737">
    <property type="term" value="C:cytoplasm"/>
    <property type="evidence" value="ECO:0007669"/>
    <property type="project" value="UniProtKB-SubCell"/>
</dbReference>
<dbReference type="GO" id="GO:0005524">
    <property type="term" value="F:ATP binding"/>
    <property type="evidence" value="ECO:0007669"/>
    <property type="project" value="UniProtKB-UniRule"/>
</dbReference>
<dbReference type="InterPro" id="IPR038321">
    <property type="entry name" value="TmcA_C_sf"/>
</dbReference>
<dbReference type="SUPFAM" id="SSF52540">
    <property type="entry name" value="P-loop containing nucleoside triphosphate hydrolases"/>
    <property type="match status" value="1"/>
</dbReference>
<gene>
    <name evidence="12 16" type="primary">tmcA</name>
    <name evidence="16" type="ORF">ACFQJ7_05530</name>
</gene>
<dbReference type="NCBIfam" id="NF041296">
    <property type="entry name" value="RNAactase_tcmA_Halo"/>
    <property type="match status" value="1"/>
</dbReference>
<feature type="binding site" evidence="12">
    <location>
        <position position="200"/>
    </location>
    <ligand>
        <name>ATP</name>
        <dbReference type="ChEBI" id="CHEBI:30616"/>
    </ligand>
</feature>
<evidence type="ECO:0000256" key="4">
    <source>
        <dbReference type="ARBA" id="ARBA00022694"/>
    </source>
</evidence>
<dbReference type="Gene3D" id="3.40.50.11040">
    <property type="match status" value="1"/>
</dbReference>
<dbReference type="AlphaFoldDB" id="A0ABD5X2L2"/>
<proteinExistence type="inferred from homology"/>
<dbReference type="GO" id="GO:0002101">
    <property type="term" value="P:tRNA wobble cytosine modification"/>
    <property type="evidence" value="ECO:0007669"/>
    <property type="project" value="UniProtKB-UniRule"/>
</dbReference>
<dbReference type="GO" id="GO:0000049">
    <property type="term" value="F:tRNA binding"/>
    <property type="evidence" value="ECO:0007669"/>
    <property type="project" value="UniProtKB-UniRule"/>
</dbReference>
<comment type="catalytic activity">
    <reaction evidence="9">
        <text>a cytidine in tRNA + acetyl-CoA + ATP + H2O = an N(4)-acetylcytidine in tRNA + ADP + phosphate + CoA + H(+)</text>
        <dbReference type="Rhea" id="RHEA:53876"/>
        <dbReference type="Rhea" id="RHEA-COMP:13670"/>
        <dbReference type="Rhea" id="RHEA-COMP:13671"/>
        <dbReference type="ChEBI" id="CHEBI:15377"/>
        <dbReference type="ChEBI" id="CHEBI:15378"/>
        <dbReference type="ChEBI" id="CHEBI:30616"/>
        <dbReference type="ChEBI" id="CHEBI:43474"/>
        <dbReference type="ChEBI" id="CHEBI:57287"/>
        <dbReference type="ChEBI" id="CHEBI:57288"/>
        <dbReference type="ChEBI" id="CHEBI:74900"/>
        <dbReference type="ChEBI" id="CHEBI:82748"/>
        <dbReference type="ChEBI" id="CHEBI:456216"/>
    </reaction>
</comment>
<keyword evidence="4 12" id="KW-0819">tRNA processing</keyword>
<comment type="function">
    <text evidence="12">Catalyzes the formation of N(4)-acetylcytidine (ac(4)C) at the wobble position of tRNA(Met), by using acetyl-CoA as an acetyl donor and ATP (or GTP).</text>
</comment>
<feature type="domain" description="TcmA/NAT10 helicase" evidence="13">
    <location>
        <begin position="218"/>
        <end position="390"/>
    </location>
</feature>
<accession>A0ABD5X2L2</accession>
<comment type="subcellular location">
    <subcellularLocation>
        <location evidence="12">Cytoplasm</location>
    </subcellularLocation>
</comment>
<dbReference type="InterPro" id="IPR000182">
    <property type="entry name" value="GNAT_dom"/>
</dbReference>
<evidence type="ECO:0000256" key="12">
    <source>
        <dbReference type="HAMAP-Rule" id="MF_01886"/>
    </source>
</evidence>
<evidence type="ECO:0000256" key="8">
    <source>
        <dbReference type="ARBA" id="ARBA00023315"/>
    </source>
</evidence>